<evidence type="ECO:0000256" key="4">
    <source>
        <dbReference type="ARBA" id="ARBA00022692"/>
    </source>
</evidence>
<dbReference type="GO" id="GO:0006605">
    <property type="term" value="P:protein targeting"/>
    <property type="evidence" value="ECO:0007669"/>
    <property type="project" value="UniProtKB-UniRule"/>
</dbReference>
<dbReference type="Proteomes" id="UP000228568">
    <property type="component" value="Unassembled WGS sequence"/>
</dbReference>
<evidence type="ECO:0000256" key="2">
    <source>
        <dbReference type="ARBA" id="ARBA00022448"/>
    </source>
</evidence>
<dbReference type="GO" id="GO:0043952">
    <property type="term" value="P:protein transport by the Sec complex"/>
    <property type="evidence" value="ECO:0007669"/>
    <property type="project" value="UniProtKB-UniRule"/>
</dbReference>
<proteinExistence type="inferred from homology"/>
<dbReference type="EMBL" id="PFPK01000047">
    <property type="protein sequence ID" value="PIZ94244.1"/>
    <property type="molecule type" value="Genomic_DNA"/>
</dbReference>
<name>A0A2M7V6E7_9BACT</name>
<dbReference type="PANTHER" id="PTHR33910:SF1">
    <property type="entry name" value="PROTEIN TRANSLOCASE SUBUNIT SECE"/>
    <property type="match status" value="1"/>
</dbReference>
<dbReference type="AlphaFoldDB" id="A0A2M7V6E7"/>
<keyword evidence="6 9" id="KW-1133">Transmembrane helix</keyword>
<comment type="similarity">
    <text evidence="9">Belongs to the SecE/SEC61-gamma family.</text>
</comment>
<evidence type="ECO:0000256" key="7">
    <source>
        <dbReference type="ARBA" id="ARBA00023010"/>
    </source>
</evidence>
<evidence type="ECO:0000256" key="1">
    <source>
        <dbReference type="ARBA" id="ARBA00004370"/>
    </source>
</evidence>
<evidence type="ECO:0000256" key="3">
    <source>
        <dbReference type="ARBA" id="ARBA00022475"/>
    </source>
</evidence>
<dbReference type="InterPro" id="IPR005807">
    <property type="entry name" value="SecE_bac"/>
</dbReference>
<evidence type="ECO:0000313" key="10">
    <source>
        <dbReference type="EMBL" id="PIZ94244.1"/>
    </source>
</evidence>
<reference evidence="11" key="1">
    <citation type="submission" date="2017-09" db="EMBL/GenBank/DDBJ databases">
        <title>Depth-based differentiation of microbial function through sediment-hosted aquifers and enrichment of novel symbionts in the deep terrestrial subsurface.</title>
        <authorList>
            <person name="Probst A.J."/>
            <person name="Ladd B."/>
            <person name="Jarett J.K."/>
            <person name="Geller-Mcgrath D.E."/>
            <person name="Sieber C.M.K."/>
            <person name="Emerson J.B."/>
            <person name="Anantharaman K."/>
            <person name="Thomas B.C."/>
            <person name="Malmstrom R."/>
            <person name="Stieglmeier M."/>
            <person name="Klingl A."/>
            <person name="Woyke T."/>
            <person name="Ryan C.M."/>
            <person name="Banfield J.F."/>
        </authorList>
    </citation>
    <scope>NUCLEOTIDE SEQUENCE [LARGE SCALE GENOMIC DNA]</scope>
</reference>
<comment type="subunit">
    <text evidence="9">Component of the Sec protein translocase complex. Heterotrimer consisting of SecY, SecE and SecG subunits. The heterotrimers can form oligomers, although 1 heterotrimer is thought to be able to translocate proteins. Interacts with the ribosome. Interacts with SecDF, and other proteins may be involved. Interacts with SecA.</text>
</comment>
<comment type="function">
    <text evidence="9">Essential subunit of the Sec protein translocation channel SecYEG. Clamps together the 2 halves of SecY. May contact the channel plug during translocation.</text>
</comment>
<dbReference type="Pfam" id="PF00584">
    <property type="entry name" value="SecE"/>
    <property type="match status" value="1"/>
</dbReference>
<dbReference type="GO" id="GO:0005886">
    <property type="term" value="C:plasma membrane"/>
    <property type="evidence" value="ECO:0007669"/>
    <property type="project" value="UniProtKB-SubCell"/>
</dbReference>
<dbReference type="InterPro" id="IPR001901">
    <property type="entry name" value="Translocase_SecE/Sec61-g"/>
</dbReference>
<dbReference type="GO" id="GO:0009306">
    <property type="term" value="P:protein secretion"/>
    <property type="evidence" value="ECO:0007669"/>
    <property type="project" value="UniProtKB-UniRule"/>
</dbReference>
<keyword evidence="3 9" id="KW-1003">Cell membrane</keyword>
<dbReference type="PANTHER" id="PTHR33910">
    <property type="entry name" value="PROTEIN TRANSLOCASE SUBUNIT SECE"/>
    <property type="match status" value="1"/>
</dbReference>
<comment type="subcellular location">
    <subcellularLocation>
        <location evidence="9">Cell membrane</location>
        <topology evidence="9">Single-pass membrane protein</topology>
    </subcellularLocation>
    <subcellularLocation>
        <location evidence="1">Membrane</location>
    </subcellularLocation>
</comment>
<dbReference type="HAMAP" id="MF_00422">
    <property type="entry name" value="SecE"/>
    <property type="match status" value="1"/>
</dbReference>
<comment type="caution">
    <text evidence="10">The sequence shown here is derived from an EMBL/GenBank/DDBJ whole genome shotgun (WGS) entry which is preliminary data.</text>
</comment>
<evidence type="ECO:0000256" key="9">
    <source>
        <dbReference type="HAMAP-Rule" id="MF_00422"/>
    </source>
</evidence>
<dbReference type="Gene3D" id="1.20.5.1030">
    <property type="entry name" value="Preprotein translocase secy subunit"/>
    <property type="match status" value="1"/>
</dbReference>
<organism evidence="10 11">
    <name type="scientific">Candidatus Magasanikbacteria bacterium CG_4_10_14_0_2_um_filter_37_12</name>
    <dbReference type="NCBI Taxonomy" id="1974637"/>
    <lineage>
        <taxon>Bacteria</taxon>
        <taxon>Candidatus Magasanikiibacteriota</taxon>
    </lineage>
</organism>
<keyword evidence="4 9" id="KW-0812">Transmembrane</keyword>
<dbReference type="PROSITE" id="PS01067">
    <property type="entry name" value="SECE_SEC61G"/>
    <property type="match status" value="1"/>
</dbReference>
<feature type="transmembrane region" description="Helical" evidence="9">
    <location>
        <begin position="27"/>
        <end position="51"/>
    </location>
</feature>
<keyword evidence="2 9" id="KW-0813">Transport</keyword>
<evidence type="ECO:0000256" key="6">
    <source>
        <dbReference type="ARBA" id="ARBA00022989"/>
    </source>
</evidence>
<accession>A0A2M7V6E7</accession>
<dbReference type="GO" id="GO:0008320">
    <property type="term" value="F:protein transmembrane transporter activity"/>
    <property type="evidence" value="ECO:0007669"/>
    <property type="project" value="UniProtKB-UniRule"/>
</dbReference>
<evidence type="ECO:0000256" key="5">
    <source>
        <dbReference type="ARBA" id="ARBA00022927"/>
    </source>
</evidence>
<keyword evidence="7 9" id="KW-0811">Translocation</keyword>
<sequence>MKKIINYVKESISELKKVVWPTKKQTVTYSIVVVAMSIGVAIFFAILDYFFSRGIAILIG</sequence>
<dbReference type="InterPro" id="IPR038379">
    <property type="entry name" value="SecE_sf"/>
</dbReference>
<dbReference type="GO" id="GO:0065002">
    <property type="term" value="P:intracellular protein transmembrane transport"/>
    <property type="evidence" value="ECO:0007669"/>
    <property type="project" value="UniProtKB-UniRule"/>
</dbReference>
<evidence type="ECO:0000256" key="8">
    <source>
        <dbReference type="ARBA" id="ARBA00023136"/>
    </source>
</evidence>
<keyword evidence="5 9" id="KW-0653">Protein transport</keyword>
<evidence type="ECO:0000313" key="11">
    <source>
        <dbReference type="Proteomes" id="UP000228568"/>
    </source>
</evidence>
<gene>
    <name evidence="9 10" type="primary">secE</name>
    <name evidence="10" type="ORF">COX81_03980</name>
</gene>
<dbReference type="NCBIfam" id="TIGR00964">
    <property type="entry name" value="secE_bact"/>
    <property type="match status" value="1"/>
</dbReference>
<keyword evidence="8 9" id="KW-0472">Membrane</keyword>
<protein>
    <recommendedName>
        <fullName evidence="9">Protein translocase subunit SecE</fullName>
    </recommendedName>
</protein>